<evidence type="ECO:0000313" key="4">
    <source>
        <dbReference type="Proteomes" id="UP001335325"/>
    </source>
</evidence>
<feature type="region of interest" description="Disordered" evidence="1">
    <location>
        <begin position="80"/>
        <end position="110"/>
    </location>
</feature>
<sequence>MVQQKDYMKRICGNGGSRSALRDEGIIIMGDYDAHRHIARQLGLPVPRDGEFVSARIVPALPGVGKPVAEMDGRLWSLASPEDPVHRAPALPSHSHSAASSDHVDGPRRR</sequence>
<gene>
    <name evidence="3" type="ORF">OIE73_35030</name>
</gene>
<dbReference type="GO" id="GO:0004519">
    <property type="term" value="F:endonuclease activity"/>
    <property type="evidence" value="ECO:0007669"/>
    <property type="project" value="UniProtKB-KW"/>
</dbReference>
<organism evidence="3 4">
    <name type="scientific">Streptomyces hirsutus</name>
    <dbReference type="NCBI Taxonomy" id="35620"/>
    <lineage>
        <taxon>Bacteria</taxon>
        <taxon>Bacillati</taxon>
        <taxon>Actinomycetota</taxon>
        <taxon>Actinomycetes</taxon>
        <taxon>Kitasatosporales</taxon>
        <taxon>Streptomycetaceae</taxon>
        <taxon>Streptomyces</taxon>
    </lineage>
</organism>
<feature type="domain" description="Type II restriction enzyme NaeI" evidence="2">
    <location>
        <begin position="2"/>
        <end position="85"/>
    </location>
</feature>
<dbReference type="InterPro" id="IPR015210">
    <property type="entry name" value="NaeI"/>
</dbReference>
<dbReference type="InterPro" id="IPR036388">
    <property type="entry name" value="WH-like_DNA-bd_sf"/>
</dbReference>
<name>A0ABZ1GW18_9ACTN</name>
<evidence type="ECO:0000313" key="3">
    <source>
        <dbReference type="EMBL" id="WSD10424.1"/>
    </source>
</evidence>
<keyword evidence="3" id="KW-0378">Hydrolase</keyword>
<dbReference type="Pfam" id="PF09126">
    <property type="entry name" value="NaeI"/>
    <property type="match status" value="1"/>
</dbReference>
<dbReference type="EMBL" id="CP109134">
    <property type="protein sequence ID" value="WSD10424.1"/>
    <property type="molecule type" value="Genomic_DNA"/>
</dbReference>
<reference evidence="3 4" key="1">
    <citation type="submission" date="2022-10" db="EMBL/GenBank/DDBJ databases">
        <title>The complete genomes of actinobacterial strains from the NBC collection.</title>
        <authorList>
            <person name="Joergensen T.S."/>
            <person name="Alvarez Arevalo M."/>
            <person name="Sterndorff E.B."/>
            <person name="Faurdal D."/>
            <person name="Vuksanovic O."/>
            <person name="Mourched A.-S."/>
            <person name="Charusanti P."/>
            <person name="Shaw S."/>
            <person name="Blin K."/>
            <person name="Weber T."/>
        </authorList>
    </citation>
    <scope>NUCLEOTIDE SEQUENCE [LARGE SCALE GENOMIC DNA]</scope>
    <source>
        <strain evidence="3 4">NBC 01753</strain>
    </source>
</reference>
<dbReference type="Gene3D" id="1.10.10.10">
    <property type="entry name" value="Winged helix-like DNA-binding domain superfamily/Winged helix DNA-binding domain"/>
    <property type="match status" value="1"/>
</dbReference>
<accession>A0ABZ1GW18</accession>
<dbReference type="InterPro" id="IPR011335">
    <property type="entry name" value="Restrct_endonuc-II-like"/>
</dbReference>
<proteinExistence type="predicted"/>
<evidence type="ECO:0000256" key="1">
    <source>
        <dbReference type="SAM" id="MobiDB-lite"/>
    </source>
</evidence>
<evidence type="ECO:0000259" key="2">
    <source>
        <dbReference type="Pfam" id="PF09126"/>
    </source>
</evidence>
<keyword evidence="3" id="KW-0540">Nuclease</keyword>
<keyword evidence="3" id="KW-0255">Endonuclease</keyword>
<dbReference type="SUPFAM" id="SSF52980">
    <property type="entry name" value="Restriction endonuclease-like"/>
    <property type="match status" value="1"/>
</dbReference>
<feature type="compositionally biased region" description="Low complexity" evidence="1">
    <location>
        <begin position="88"/>
        <end position="101"/>
    </location>
</feature>
<dbReference type="Proteomes" id="UP001335325">
    <property type="component" value="Chromosome"/>
</dbReference>
<keyword evidence="4" id="KW-1185">Reference proteome</keyword>
<protein>
    <submittedName>
        <fullName evidence="3">NaeI family type II restriction endonuclease</fullName>
    </submittedName>
</protein>